<name>A0A0W0G1J2_MONRR</name>
<sequence>MAEIGLAFRFSTN</sequence>
<evidence type="ECO:0000313" key="1">
    <source>
        <dbReference type="EMBL" id="KTB42457.1"/>
    </source>
</evidence>
<reference evidence="1 2" key="1">
    <citation type="submission" date="2015-12" db="EMBL/GenBank/DDBJ databases">
        <title>Draft genome sequence of Moniliophthora roreri, the causal agent of frosty pod rot of cacao.</title>
        <authorList>
            <person name="Aime M.C."/>
            <person name="Diaz-Valderrama J.R."/>
            <person name="Kijpornyongpan T."/>
            <person name="Phillips-Mora W."/>
        </authorList>
    </citation>
    <scope>NUCLEOTIDE SEQUENCE [LARGE SCALE GENOMIC DNA]</scope>
    <source>
        <strain evidence="1 2">MCA 2952</strain>
    </source>
</reference>
<protein>
    <submittedName>
        <fullName evidence="1">Uncharacterized protein</fullName>
    </submittedName>
</protein>
<comment type="caution">
    <text evidence="1">The sequence shown here is derived from an EMBL/GenBank/DDBJ whole genome shotgun (WGS) entry which is preliminary data.</text>
</comment>
<evidence type="ECO:0000313" key="2">
    <source>
        <dbReference type="Proteomes" id="UP000054988"/>
    </source>
</evidence>
<accession>A0A0W0G1J2</accession>
<dbReference type="Proteomes" id="UP000054988">
    <property type="component" value="Unassembled WGS sequence"/>
</dbReference>
<proteinExistence type="predicted"/>
<organism evidence="1 2">
    <name type="scientific">Moniliophthora roreri</name>
    <name type="common">Frosty pod rot fungus</name>
    <name type="synonym">Monilia roreri</name>
    <dbReference type="NCBI Taxonomy" id="221103"/>
    <lineage>
        <taxon>Eukaryota</taxon>
        <taxon>Fungi</taxon>
        <taxon>Dikarya</taxon>
        <taxon>Basidiomycota</taxon>
        <taxon>Agaricomycotina</taxon>
        <taxon>Agaricomycetes</taxon>
        <taxon>Agaricomycetidae</taxon>
        <taxon>Agaricales</taxon>
        <taxon>Marasmiineae</taxon>
        <taxon>Marasmiaceae</taxon>
        <taxon>Moniliophthora</taxon>
    </lineage>
</organism>
<dbReference type="EMBL" id="LATX01001333">
    <property type="protein sequence ID" value="KTB42457.1"/>
    <property type="molecule type" value="Genomic_DNA"/>
</dbReference>
<gene>
    <name evidence="1" type="ORF">WG66_4961</name>
</gene>